<dbReference type="InterPro" id="IPR004089">
    <property type="entry name" value="MCPsignal_dom"/>
</dbReference>
<evidence type="ECO:0000256" key="4">
    <source>
        <dbReference type="SAM" id="Coils"/>
    </source>
</evidence>
<dbReference type="InterPro" id="IPR003660">
    <property type="entry name" value="HAMP_dom"/>
</dbReference>
<dbReference type="Pfam" id="PF00015">
    <property type="entry name" value="MCPsignal"/>
    <property type="match status" value="1"/>
</dbReference>
<dbReference type="Gene3D" id="6.10.340.10">
    <property type="match status" value="1"/>
</dbReference>
<comment type="similarity">
    <text evidence="2">Belongs to the methyl-accepting chemotaxis (MCP) protein family.</text>
</comment>
<evidence type="ECO:0000256" key="3">
    <source>
        <dbReference type="PROSITE-ProRule" id="PRU00284"/>
    </source>
</evidence>
<protein>
    <submittedName>
        <fullName evidence="8">Methyl-accepting chemotaxis protein</fullName>
    </submittedName>
</protein>
<dbReference type="Pfam" id="PF22673">
    <property type="entry name" value="MCP-like_PDC_1"/>
    <property type="match status" value="1"/>
</dbReference>
<dbReference type="GO" id="GO:0006935">
    <property type="term" value="P:chemotaxis"/>
    <property type="evidence" value="ECO:0007669"/>
    <property type="project" value="InterPro"/>
</dbReference>
<dbReference type="CDD" id="cd06225">
    <property type="entry name" value="HAMP"/>
    <property type="match status" value="1"/>
</dbReference>
<evidence type="ECO:0000256" key="1">
    <source>
        <dbReference type="ARBA" id="ARBA00023224"/>
    </source>
</evidence>
<reference evidence="8 9" key="1">
    <citation type="submission" date="2019-02" db="EMBL/GenBank/DDBJ databases">
        <authorList>
            <person name="Fomenkov A."/>
            <person name="Dubinina G."/>
            <person name="Grabovich M."/>
            <person name="Vincze T."/>
            <person name="Roberts R.J."/>
        </authorList>
    </citation>
    <scope>NUCLEOTIDE SEQUENCE [LARGE SCALE GENOMIC DNA]</scope>
    <source>
        <strain evidence="8 9">P</strain>
    </source>
</reference>
<dbReference type="SUPFAM" id="SSF58104">
    <property type="entry name" value="Methyl-accepting chemotaxis protein (MCP) signaling domain"/>
    <property type="match status" value="1"/>
</dbReference>
<evidence type="ECO:0000256" key="5">
    <source>
        <dbReference type="SAM" id="Phobius"/>
    </source>
</evidence>
<organism evidence="8 9">
    <name type="scientific">Thiospirochaeta perfilievii</name>
    <dbReference type="NCBI Taxonomy" id="252967"/>
    <lineage>
        <taxon>Bacteria</taxon>
        <taxon>Pseudomonadati</taxon>
        <taxon>Spirochaetota</taxon>
        <taxon>Spirochaetia</taxon>
        <taxon>Spirochaetales</taxon>
        <taxon>Spirochaetaceae</taxon>
        <taxon>Thiospirochaeta</taxon>
    </lineage>
</organism>
<dbReference type="PROSITE" id="PS50885">
    <property type="entry name" value="HAMP"/>
    <property type="match status" value="1"/>
</dbReference>
<dbReference type="GO" id="GO:0016020">
    <property type="term" value="C:membrane"/>
    <property type="evidence" value="ECO:0007669"/>
    <property type="project" value="InterPro"/>
</dbReference>
<dbReference type="AlphaFoldDB" id="A0A5C1QDA0"/>
<keyword evidence="9" id="KW-1185">Reference proteome</keyword>
<dbReference type="KEGG" id="sper:EW093_07835"/>
<dbReference type="CDD" id="cd12912">
    <property type="entry name" value="PDC2_MCP_like"/>
    <property type="match status" value="1"/>
</dbReference>
<keyword evidence="5" id="KW-1133">Transmembrane helix</keyword>
<dbReference type="SMART" id="SM00283">
    <property type="entry name" value="MA"/>
    <property type="match status" value="1"/>
</dbReference>
<proteinExistence type="inferred from homology"/>
<dbReference type="GO" id="GO:0007165">
    <property type="term" value="P:signal transduction"/>
    <property type="evidence" value="ECO:0007669"/>
    <property type="project" value="UniProtKB-KW"/>
</dbReference>
<evidence type="ECO:0000259" key="7">
    <source>
        <dbReference type="PROSITE" id="PS50885"/>
    </source>
</evidence>
<sequence>MKRLGIKFKIIIYAGLLMITALTLSSFINDLTFKNNSENLTEEAVSFRTNYFSEAMEKTISNIEVAGNALAQGGTLVYEAYKNNPNLNYREYLSKYLIQYILTDKSAAGYGLWFDKEVFKEDPYVGPYAYRDGNEIILTYDYEDPEYDFQSSEWYTKTLPSQWDREKPRDGFFITDPFYDEILDVTFITMGRTISDNNGKIVGMVSCDWTLDFITDLLSNVVITDSSFPFLLDNGSNTILYHPDNNLLGKSIDNLKWTKELEAKKGEVFLQKVVYNNEKHVIYTTELSTGYILGFMVPDSEIYSFLSAIRRNNLIIAFALILFSSFVIYLISKKIVNPIETASKMIKEISEGEGNLNVSLKITSKDEIGELSRNFNIFVEKLKKMVVSIKNNVNLLGNQRDELISNSEETASATTQISSNISSINTQVNSLDHEIMEIRSGMVRINEAVETLNNSTHIQASSVEETSAAIEEMIAQLNNVARIVQDKKNVTKTLSETMTIRGEIVSRATEANKDIVGLADQISKMSKVISDIAEQTNLLSMNAAIEASHAGESGKGFAVVAEEIRKLAELSQNNSNNIAAITKEILKKVDIAFAVSQESEKEFIALSNEIKETIRALEEINNNTQELNQGGEQIVIANSELTKVSQDVKDEALNIKEVTNKISQAITKASQISSLVNSGISEINTGTEEITIAMHLVEEIASRLSDATVDVKNEIDKFQTE</sequence>
<dbReference type="EMBL" id="CP035807">
    <property type="protein sequence ID" value="QEN04616.1"/>
    <property type="molecule type" value="Genomic_DNA"/>
</dbReference>
<dbReference type="Proteomes" id="UP000323824">
    <property type="component" value="Chromosome"/>
</dbReference>
<dbReference type="Gene3D" id="3.30.450.20">
    <property type="entry name" value="PAS domain"/>
    <property type="match status" value="1"/>
</dbReference>
<evidence type="ECO:0000313" key="9">
    <source>
        <dbReference type="Proteomes" id="UP000323824"/>
    </source>
</evidence>
<feature type="domain" description="Methyl-accepting transducer" evidence="6">
    <location>
        <begin position="434"/>
        <end position="656"/>
    </location>
</feature>
<keyword evidence="4" id="KW-0175">Coiled coil</keyword>
<dbReference type="SMART" id="SM00304">
    <property type="entry name" value="HAMP"/>
    <property type="match status" value="1"/>
</dbReference>
<dbReference type="PROSITE" id="PS50111">
    <property type="entry name" value="CHEMOTAXIS_TRANSDUC_2"/>
    <property type="match status" value="1"/>
</dbReference>
<accession>A0A5C1QDA0</accession>
<name>A0A5C1QDA0_9SPIO</name>
<dbReference type="CDD" id="cd12913">
    <property type="entry name" value="PDC1_MCP_like"/>
    <property type="match status" value="1"/>
</dbReference>
<reference evidence="8 9" key="2">
    <citation type="submission" date="2019-09" db="EMBL/GenBank/DDBJ databases">
        <title>Complete Genome Sequence and Methylome Analysis of free living Spirochaetas.</title>
        <authorList>
            <person name="Leshcheva N."/>
            <person name="Mikheeva N."/>
        </authorList>
    </citation>
    <scope>NUCLEOTIDE SEQUENCE [LARGE SCALE GENOMIC DNA]</scope>
    <source>
        <strain evidence="8 9">P</strain>
    </source>
</reference>
<keyword evidence="5" id="KW-0812">Transmembrane</keyword>
<dbReference type="GO" id="GO:0004888">
    <property type="term" value="F:transmembrane signaling receptor activity"/>
    <property type="evidence" value="ECO:0007669"/>
    <property type="project" value="InterPro"/>
</dbReference>
<dbReference type="PANTHER" id="PTHR32089:SF112">
    <property type="entry name" value="LYSOZYME-LIKE PROTEIN-RELATED"/>
    <property type="match status" value="1"/>
</dbReference>
<dbReference type="PRINTS" id="PR00260">
    <property type="entry name" value="CHEMTRNSDUCR"/>
</dbReference>
<keyword evidence="1 3" id="KW-0807">Transducer</keyword>
<dbReference type="OrthoDB" id="243053at2"/>
<feature type="domain" description="HAMP" evidence="7">
    <location>
        <begin position="333"/>
        <end position="387"/>
    </location>
</feature>
<dbReference type="Gene3D" id="1.10.287.950">
    <property type="entry name" value="Methyl-accepting chemotaxis protein"/>
    <property type="match status" value="1"/>
</dbReference>
<feature type="coiled-coil region" evidence="4">
    <location>
        <begin position="603"/>
        <end position="630"/>
    </location>
</feature>
<dbReference type="PANTHER" id="PTHR32089">
    <property type="entry name" value="METHYL-ACCEPTING CHEMOTAXIS PROTEIN MCPB"/>
    <property type="match status" value="1"/>
</dbReference>
<evidence type="ECO:0000256" key="2">
    <source>
        <dbReference type="ARBA" id="ARBA00029447"/>
    </source>
</evidence>
<feature type="transmembrane region" description="Helical" evidence="5">
    <location>
        <begin position="314"/>
        <end position="331"/>
    </location>
</feature>
<dbReference type="InterPro" id="IPR004090">
    <property type="entry name" value="Chemotax_Me-accpt_rcpt"/>
</dbReference>
<evidence type="ECO:0000259" key="6">
    <source>
        <dbReference type="PROSITE" id="PS50111"/>
    </source>
</evidence>
<evidence type="ECO:0000313" key="8">
    <source>
        <dbReference type="EMBL" id="QEN04616.1"/>
    </source>
</evidence>
<dbReference type="Pfam" id="PF00672">
    <property type="entry name" value="HAMP"/>
    <property type="match status" value="1"/>
</dbReference>
<gene>
    <name evidence="8" type="ORF">EW093_07835</name>
</gene>
<keyword evidence="5" id="KW-0472">Membrane</keyword>
<dbReference type="RefSeq" id="WP_149567859.1">
    <property type="nucleotide sequence ID" value="NZ_CP035807.1"/>
</dbReference>
<feature type="transmembrane region" description="Helical" evidence="5">
    <location>
        <begin position="10"/>
        <end position="28"/>
    </location>
</feature>